<accession>E0SSN8</accession>
<evidence type="ECO:0000313" key="2">
    <source>
        <dbReference type="Proteomes" id="UP000001304"/>
    </source>
</evidence>
<dbReference type="AlphaFoldDB" id="E0SSN8"/>
<organism evidence="1 2">
    <name type="scientific">Ignisphaera aggregans (strain DSM 17230 / JCM 13409 / AQ1.S1)</name>
    <dbReference type="NCBI Taxonomy" id="583356"/>
    <lineage>
        <taxon>Archaea</taxon>
        <taxon>Thermoproteota</taxon>
        <taxon>Thermoprotei</taxon>
        <taxon>Desulfurococcales</taxon>
        <taxon>Desulfurococcaceae</taxon>
        <taxon>Ignisphaera</taxon>
    </lineage>
</organism>
<name>E0SSN8_IGNAA</name>
<protein>
    <submittedName>
        <fullName evidence="1">Uncharacterized protein</fullName>
    </submittedName>
</protein>
<dbReference type="Proteomes" id="UP000001304">
    <property type="component" value="Chromosome"/>
</dbReference>
<dbReference type="HOGENOM" id="CLU_1352107_0_0_2"/>
<gene>
    <name evidence="1" type="ordered locus">Igag_1826</name>
</gene>
<sequence length="202" mass="23639">MDIDEYSLDNIVERLKKETVRLDEIDIPLKKLIRFAKQYIAINLCYAYIPEGDFRKRIDKNKIYQILNKSIVLYTNETIDMVIRNMYSIANSFNILERKCQSIIRIEYMDTAIKYLIVITPSDIKILSPISLNSFNNIADAVDYMLNDIISNRKIDKISSIKMIYPINGEELKLKIVCRFNKEILYAVLINSIVLCLLIKNL</sequence>
<reference evidence="1 2" key="1">
    <citation type="journal article" date="2010" name="Stand. Genomic Sci.">
        <title>Complete genome sequence of Ignisphaera aggregans type strain (AQ1.S1).</title>
        <authorList>
            <person name="Goker M."/>
            <person name="Held B."/>
            <person name="Lapidus A."/>
            <person name="Nolan M."/>
            <person name="Spring S."/>
            <person name="Yasawong M."/>
            <person name="Lucas S."/>
            <person name="Glavina Del Rio T."/>
            <person name="Tice H."/>
            <person name="Cheng J.F."/>
            <person name="Goodwin L."/>
            <person name="Tapia R."/>
            <person name="Pitluck S."/>
            <person name="Liolios K."/>
            <person name="Ivanova N."/>
            <person name="Mavromatis K."/>
            <person name="Mikhailova N."/>
            <person name="Pati A."/>
            <person name="Chen A."/>
            <person name="Palaniappan K."/>
            <person name="Brambilla E."/>
            <person name="Land M."/>
            <person name="Hauser L."/>
            <person name="Chang Y.J."/>
            <person name="Jeffries C.D."/>
            <person name="Brettin T."/>
            <person name="Detter J.C."/>
            <person name="Han C."/>
            <person name="Rohde M."/>
            <person name="Sikorski J."/>
            <person name="Woyke T."/>
            <person name="Bristow J."/>
            <person name="Eisen J.A."/>
            <person name="Markowitz V."/>
            <person name="Hugenholtz P."/>
            <person name="Kyrpides N.C."/>
            <person name="Klenk H.P."/>
        </authorList>
    </citation>
    <scope>NUCLEOTIDE SEQUENCE [LARGE SCALE GENOMIC DNA]</scope>
    <source>
        <strain evidence="2">DSM 17230 / JCM 13409 / AQ1.S1</strain>
    </source>
</reference>
<evidence type="ECO:0000313" key="1">
    <source>
        <dbReference type="EMBL" id="ADM28623.1"/>
    </source>
</evidence>
<proteinExistence type="predicted"/>
<dbReference type="EMBL" id="CP002098">
    <property type="protein sequence ID" value="ADM28623.1"/>
    <property type="molecule type" value="Genomic_DNA"/>
</dbReference>
<dbReference type="KEGG" id="iag:Igag_1826"/>
<keyword evidence="2" id="KW-1185">Reference proteome</keyword>
<dbReference type="BioCyc" id="IAGG583356:GHAH-1814-MONOMER"/>